<feature type="domain" description="Deacetylase sirtuin-type" evidence="3">
    <location>
        <begin position="3"/>
        <end position="291"/>
    </location>
</feature>
<keyword evidence="1" id="KW-0520">NAD</keyword>
<keyword evidence="2" id="KW-0862">Zinc</keyword>
<keyword evidence="2" id="KW-0479">Metal-binding</keyword>
<sequence length="295" mass="34050">MLTQQYQDNIDTLLQKIEEADAVVVGGASGMSAAAGYNWYLDDENFRKYFGVFAEEYGIDSIFGGFYYKFRTEEERWAYLATLINFVTQVPIGQPYKDLNQILRGKNYYILTTNQDTQFSQEFPEEKVSAIQGNWTYLQCGNPCHDGVYPYAEQAKELCTHIEGTWIPSSMVPKCSQCGGHMELWVRSFVFLEGSKFKDEHRKYREFLLENHNKKVLFLELGVGRMTPMFIQEPFWNMTYSWPDAYYITINPNDALLPEQLKNKGLAIHEDIAQVLRDVLATKSQSLKGGESYGR</sequence>
<dbReference type="Gene3D" id="3.40.50.1220">
    <property type="entry name" value="TPP-binding domain"/>
    <property type="match status" value="1"/>
</dbReference>
<dbReference type="Proteomes" id="UP001431131">
    <property type="component" value="Unassembled WGS sequence"/>
</dbReference>
<evidence type="ECO:0000313" key="4">
    <source>
        <dbReference type="EMBL" id="MCH1624398.1"/>
    </source>
</evidence>
<feature type="binding site" evidence="2">
    <location>
        <position position="140"/>
    </location>
    <ligand>
        <name>Zn(2+)</name>
        <dbReference type="ChEBI" id="CHEBI:29105"/>
    </ligand>
</feature>
<evidence type="ECO:0000259" key="3">
    <source>
        <dbReference type="PROSITE" id="PS50305"/>
    </source>
</evidence>
<organism evidence="4 5">
    <name type="scientific">Fredinandcohnia quinoae</name>
    <dbReference type="NCBI Taxonomy" id="2918902"/>
    <lineage>
        <taxon>Bacteria</taxon>
        <taxon>Bacillati</taxon>
        <taxon>Bacillota</taxon>
        <taxon>Bacilli</taxon>
        <taxon>Bacillales</taxon>
        <taxon>Bacillaceae</taxon>
        <taxon>Fredinandcohnia</taxon>
    </lineage>
</organism>
<dbReference type="SUPFAM" id="SSF52467">
    <property type="entry name" value="DHS-like NAD/FAD-binding domain"/>
    <property type="match status" value="1"/>
</dbReference>
<evidence type="ECO:0000313" key="5">
    <source>
        <dbReference type="Proteomes" id="UP001431131"/>
    </source>
</evidence>
<name>A0AAW5DVM5_9BACI</name>
<feature type="binding site" evidence="2">
    <location>
        <position position="144"/>
    </location>
    <ligand>
        <name>Zn(2+)</name>
        <dbReference type="ChEBI" id="CHEBI:29105"/>
    </ligand>
</feature>
<dbReference type="EMBL" id="JAKTTI010000003">
    <property type="protein sequence ID" value="MCH1624398.1"/>
    <property type="molecule type" value="Genomic_DNA"/>
</dbReference>
<comment type="caution">
    <text evidence="4">The sequence shown here is derived from an EMBL/GenBank/DDBJ whole genome shotgun (WGS) entry which is preliminary data.</text>
</comment>
<accession>A0AAW5DVM5</accession>
<keyword evidence="5" id="KW-1185">Reference proteome</keyword>
<proteinExistence type="predicted"/>
<evidence type="ECO:0000256" key="2">
    <source>
        <dbReference type="PROSITE-ProRule" id="PRU00236"/>
    </source>
</evidence>
<reference evidence="4" key="1">
    <citation type="submission" date="2022-02" db="EMBL/GenBank/DDBJ databases">
        <title>Fredinandcohnia quinoae sp. nov. isolated from Chenopodium quinoa seeds.</title>
        <authorList>
            <person name="Saati-Santamaria Z."/>
            <person name="Flores-Felix J.D."/>
            <person name="Igual J.M."/>
            <person name="Velazquez E."/>
            <person name="Garcia-Fraile P."/>
            <person name="Martinez-Molina E."/>
        </authorList>
    </citation>
    <scope>NUCLEOTIDE SEQUENCE</scope>
    <source>
        <strain evidence="4">SECRCQ15</strain>
    </source>
</reference>
<dbReference type="GO" id="GO:0046872">
    <property type="term" value="F:metal ion binding"/>
    <property type="evidence" value="ECO:0007669"/>
    <property type="project" value="UniProtKB-KW"/>
</dbReference>
<evidence type="ECO:0000256" key="1">
    <source>
        <dbReference type="ARBA" id="ARBA00023027"/>
    </source>
</evidence>
<dbReference type="PROSITE" id="PS50305">
    <property type="entry name" value="SIRTUIN"/>
    <property type="match status" value="1"/>
</dbReference>
<dbReference type="AlphaFoldDB" id="A0AAW5DVM5"/>
<dbReference type="RefSeq" id="WP_240252783.1">
    <property type="nucleotide sequence ID" value="NZ_JAKTTI010000003.1"/>
</dbReference>
<dbReference type="InterPro" id="IPR026590">
    <property type="entry name" value="Ssirtuin_cat_dom"/>
</dbReference>
<protein>
    <recommendedName>
        <fullName evidence="3">Deacetylase sirtuin-type domain-containing protein</fullName>
    </recommendedName>
</protein>
<feature type="binding site" evidence="2">
    <location>
        <position position="178"/>
    </location>
    <ligand>
        <name>Zn(2+)</name>
        <dbReference type="ChEBI" id="CHEBI:29105"/>
    </ligand>
</feature>
<comment type="caution">
    <text evidence="2">Lacks conserved residue(s) required for the propagation of feature annotation.</text>
</comment>
<gene>
    <name evidence="4" type="ORF">MJG50_03580</name>
</gene>
<dbReference type="InterPro" id="IPR029035">
    <property type="entry name" value="DHS-like_NAD/FAD-binding_dom"/>
</dbReference>
<feature type="binding site" evidence="2">
    <location>
        <position position="175"/>
    </location>
    <ligand>
        <name>Zn(2+)</name>
        <dbReference type="ChEBI" id="CHEBI:29105"/>
    </ligand>
</feature>